<dbReference type="RefSeq" id="XP_066081406.1">
    <property type="nucleotide sequence ID" value="XM_066225309.1"/>
</dbReference>
<keyword evidence="2" id="KW-0812">Transmembrane</keyword>
<feature type="region of interest" description="Disordered" evidence="1">
    <location>
        <begin position="171"/>
        <end position="192"/>
    </location>
</feature>
<reference evidence="3 4" key="1">
    <citation type="submission" date="2024-01" db="EMBL/GenBank/DDBJ databases">
        <title>Comparative genomics of Cryptococcus and Kwoniella reveals pathogenesis evolution and contrasting modes of karyotype evolution via chromosome fusion or intercentromeric recombination.</title>
        <authorList>
            <person name="Coelho M.A."/>
            <person name="David-Palma M."/>
            <person name="Shea T."/>
            <person name="Bowers K."/>
            <person name="McGinley-Smith S."/>
            <person name="Mohammad A.W."/>
            <person name="Gnirke A."/>
            <person name="Yurkov A.M."/>
            <person name="Nowrousian M."/>
            <person name="Sun S."/>
            <person name="Cuomo C.A."/>
            <person name="Heitman J."/>
        </authorList>
    </citation>
    <scope>NUCLEOTIDE SEQUENCE [LARGE SCALE GENOMIC DNA]</scope>
    <source>
        <strain evidence="3 4">PYCC6329</strain>
    </source>
</reference>
<feature type="compositionally biased region" description="Polar residues" evidence="1">
    <location>
        <begin position="44"/>
        <end position="56"/>
    </location>
</feature>
<dbReference type="GeneID" id="91100295"/>
<accession>A0AAX4KBW0</accession>
<dbReference type="EMBL" id="CP144089">
    <property type="protein sequence ID" value="WWD03439.1"/>
    <property type="molecule type" value="Genomic_DNA"/>
</dbReference>
<gene>
    <name evidence="3" type="ORF">V865_001491</name>
</gene>
<dbReference type="Proteomes" id="UP001358614">
    <property type="component" value="Chromosome 1"/>
</dbReference>
<dbReference type="KEGG" id="ker:91100295"/>
<evidence type="ECO:0000256" key="1">
    <source>
        <dbReference type="SAM" id="MobiDB-lite"/>
    </source>
</evidence>
<evidence type="ECO:0000313" key="3">
    <source>
        <dbReference type="EMBL" id="WWD03439.1"/>
    </source>
</evidence>
<evidence type="ECO:0000256" key="2">
    <source>
        <dbReference type="SAM" id="Phobius"/>
    </source>
</evidence>
<feature type="compositionally biased region" description="Low complexity" evidence="1">
    <location>
        <begin position="29"/>
        <end position="43"/>
    </location>
</feature>
<feature type="compositionally biased region" description="Basic and acidic residues" evidence="1">
    <location>
        <begin position="175"/>
        <end position="192"/>
    </location>
</feature>
<keyword evidence="2" id="KW-0472">Membrane</keyword>
<protein>
    <recommendedName>
        <fullName evidence="5">Peroxin-14</fullName>
    </recommendedName>
</protein>
<evidence type="ECO:0008006" key="5">
    <source>
        <dbReference type="Google" id="ProtNLM"/>
    </source>
</evidence>
<keyword evidence="4" id="KW-1185">Reference proteome</keyword>
<feature type="compositionally biased region" description="Polar residues" evidence="1">
    <location>
        <begin position="1"/>
        <end position="19"/>
    </location>
</feature>
<proteinExistence type="predicted"/>
<feature type="region of interest" description="Disordered" evidence="1">
    <location>
        <begin position="1"/>
        <end position="80"/>
    </location>
</feature>
<keyword evidence="2" id="KW-1133">Transmembrane helix</keyword>
<name>A0AAX4KBW0_9TREE</name>
<feature type="compositionally biased region" description="Polar residues" evidence="1">
    <location>
        <begin position="66"/>
        <end position="80"/>
    </location>
</feature>
<organism evidence="3 4">
    <name type="scientific">Kwoniella europaea PYCC6329</name>
    <dbReference type="NCBI Taxonomy" id="1423913"/>
    <lineage>
        <taxon>Eukaryota</taxon>
        <taxon>Fungi</taxon>
        <taxon>Dikarya</taxon>
        <taxon>Basidiomycota</taxon>
        <taxon>Agaricomycotina</taxon>
        <taxon>Tremellomycetes</taxon>
        <taxon>Tremellales</taxon>
        <taxon>Cryptococcaceae</taxon>
        <taxon>Kwoniella</taxon>
    </lineage>
</organism>
<dbReference type="AlphaFoldDB" id="A0AAX4KBW0"/>
<evidence type="ECO:0000313" key="4">
    <source>
        <dbReference type="Proteomes" id="UP001358614"/>
    </source>
</evidence>
<sequence>MSENNNGSNNKQDDPTNNPLFGAPPPPSTSTSDIPPSQSTDSQAGPSTNNSFQATTDPLFGASPPQDGQLTKSIPTPTQYHQPIRRELRLHHPLRPASSSKTLLFIRRLTYILSILLGLSSAVAVIWSIFILPLLHSSFSARKALVDQQTERVNNLLEGIKKLRSLGIYTQSGSRGEEDEHAGRGNQREEASLKEISSSISSLRSENINNPEPNDEINEIIPITPLTRLTSKLKILSSSLDATSTTRLSVISTLEGYTSSIHHQLFLSRSTTGGMSSYGVNMNSLSNHLNQDKNQSRDMIGGTGEEWDNTRKEIRAIKGLLLNRRQFVAGK</sequence>
<feature type="transmembrane region" description="Helical" evidence="2">
    <location>
        <begin position="109"/>
        <end position="135"/>
    </location>
</feature>